<dbReference type="GO" id="GO:0046872">
    <property type="term" value="F:metal ion binding"/>
    <property type="evidence" value="ECO:0007669"/>
    <property type="project" value="UniProtKB-UniRule"/>
</dbReference>
<evidence type="ECO:0000256" key="3">
    <source>
        <dbReference type="ARBA" id="ARBA00008343"/>
    </source>
</evidence>
<protein>
    <recommendedName>
        <fullName evidence="5 14">Adenine DNA glycosylase</fullName>
        <ecNumber evidence="4 14">3.2.2.31</ecNumber>
    </recommendedName>
</protein>
<dbReference type="GO" id="GO:0035485">
    <property type="term" value="F:adenine/guanine mispair binding"/>
    <property type="evidence" value="ECO:0007669"/>
    <property type="project" value="TreeGrafter"/>
</dbReference>
<comment type="caution">
    <text evidence="16">The sequence shown here is derived from an EMBL/GenBank/DDBJ whole genome shotgun (WGS) entry which is preliminary data.</text>
</comment>
<sequence length="419" mass="47068">MGTGQKRPNSRRKPLPGKLLFTNWGHKGTRTFWFYNTFPTFHSHCRYIGKPLSSKPLTRPSTPTAAPYFAPALLEWYPRHRRDLPWRHTRDPYAIWLSEVILQQTRVKQGLPYYLDFITTYPTVQDLAAAPEDEVLRHWQGLGYYSRARNMHHTAQQVVGEYGGQFPTTYAELLKLRGVGQYTAAAIASFAFGEKVAVLDGNVYRVLARVFGIASDIAAPSSRKEFQTLADALIPAAAPDEFNQAIMEFGAIQCTPLKPDCLFCPLQHHCFAFQNGLVHELPVKSKAKAARTRYFHYLVLRHGETVYMKKRGAKDIWQGLYDFALTETEAAELPAPSLVAAVEALGGQLATDQAEEPVLALRHVLSHQKVEARFHSLWLQQPLDAGGLAQSGLAAFTAAETHELPKPILIANFLDKTWK</sequence>
<evidence type="ECO:0000256" key="10">
    <source>
        <dbReference type="ARBA" id="ARBA00023004"/>
    </source>
</evidence>
<keyword evidence="8 14" id="KW-0227">DNA damage</keyword>
<evidence type="ECO:0000256" key="2">
    <source>
        <dbReference type="ARBA" id="ARBA00002933"/>
    </source>
</evidence>
<dbReference type="Gene3D" id="3.90.79.10">
    <property type="entry name" value="Nucleoside Triphosphate Pyrophosphohydrolase"/>
    <property type="match status" value="1"/>
</dbReference>
<dbReference type="Pfam" id="PF00633">
    <property type="entry name" value="HHH"/>
    <property type="match status" value="1"/>
</dbReference>
<dbReference type="AlphaFoldDB" id="A0A4Q5LFG4"/>
<comment type="cofactor">
    <cofactor evidence="14">
        <name>[4Fe-4S] cluster</name>
        <dbReference type="ChEBI" id="CHEBI:49883"/>
    </cofactor>
    <text evidence="14">Binds 1 [4Fe-4S] cluster.</text>
</comment>
<dbReference type="NCBIfam" id="TIGR01084">
    <property type="entry name" value="mutY"/>
    <property type="match status" value="1"/>
</dbReference>
<dbReference type="SMART" id="SM00478">
    <property type="entry name" value="ENDO3c"/>
    <property type="match status" value="1"/>
</dbReference>
<proteinExistence type="inferred from homology"/>
<comment type="function">
    <text evidence="2">Adenine glycosylase active on G-A mispairs. MutY also corrects error-prone DNA synthesis past GO lesions which are due to the oxidatively damaged form of guanine: 7,8-dihydro-8-oxoguanine (8-oxo-dGTP).</text>
</comment>
<evidence type="ECO:0000256" key="6">
    <source>
        <dbReference type="ARBA" id="ARBA00022485"/>
    </source>
</evidence>
<keyword evidence="17" id="KW-1185">Reference proteome</keyword>
<dbReference type="InterPro" id="IPR044298">
    <property type="entry name" value="MIG/MutY"/>
</dbReference>
<dbReference type="InterPro" id="IPR005760">
    <property type="entry name" value="A/G_AdeGlyc_MutY"/>
</dbReference>
<evidence type="ECO:0000256" key="12">
    <source>
        <dbReference type="ARBA" id="ARBA00023204"/>
    </source>
</evidence>
<dbReference type="InterPro" id="IPR003265">
    <property type="entry name" value="HhH-GPD_domain"/>
</dbReference>
<dbReference type="EMBL" id="SEWE01000003">
    <property type="protein sequence ID" value="RYU83785.1"/>
    <property type="molecule type" value="Genomic_DNA"/>
</dbReference>
<dbReference type="Proteomes" id="UP000294155">
    <property type="component" value="Unassembled WGS sequence"/>
</dbReference>
<dbReference type="PANTHER" id="PTHR42944:SF1">
    <property type="entry name" value="ADENINE DNA GLYCOSYLASE"/>
    <property type="match status" value="1"/>
</dbReference>
<evidence type="ECO:0000256" key="7">
    <source>
        <dbReference type="ARBA" id="ARBA00022723"/>
    </source>
</evidence>
<dbReference type="Pfam" id="PF14815">
    <property type="entry name" value="NUDIX_4"/>
    <property type="match status" value="1"/>
</dbReference>
<dbReference type="GO" id="GO:0006284">
    <property type="term" value="P:base-excision repair"/>
    <property type="evidence" value="ECO:0007669"/>
    <property type="project" value="UniProtKB-UniRule"/>
</dbReference>
<evidence type="ECO:0000256" key="8">
    <source>
        <dbReference type="ARBA" id="ARBA00022763"/>
    </source>
</evidence>
<reference evidence="16 17" key="1">
    <citation type="submission" date="2019-02" db="EMBL/GenBank/DDBJ databases">
        <title>Bacterial novel species isolated from soil.</title>
        <authorList>
            <person name="Jung H.-Y."/>
        </authorList>
    </citation>
    <scope>NUCLEOTIDE SEQUENCE [LARGE SCALE GENOMIC DNA]</scope>
    <source>
        <strain evidence="16 17">1-3-3-3</strain>
    </source>
</reference>
<dbReference type="EC" id="3.2.2.31" evidence="4 14"/>
<dbReference type="FunFam" id="1.10.340.30:FF:000002">
    <property type="entry name" value="Adenine DNA glycosylase"/>
    <property type="match status" value="1"/>
</dbReference>
<dbReference type="GO" id="GO:0000701">
    <property type="term" value="F:purine-specific mismatch base pair DNA N-glycosylase activity"/>
    <property type="evidence" value="ECO:0007669"/>
    <property type="project" value="UniProtKB-EC"/>
</dbReference>
<gene>
    <name evidence="16" type="primary">mutY</name>
    <name evidence="16" type="ORF">EWM57_02235</name>
</gene>
<evidence type="ECO:0000256" key="11">
    <source>
        <dbReference type="ARBA" id="ARBA00023014"/>
    </source>
</evidence>
<dbReference type="InterPro" id="IPR000445">
    <property type="entry name" value="HhH_motif"/>
</dbReference>
<accession>A0A4Q5LFG4</accession>
<keyword evidence="6" id="KW-0004">4Fe-4S</keyword>
<evidence type="ECO:0000259" key="15">
    <source>
        <dbReference type="SMART" id="SM00478"/>
    </source>
</evidence>
<dbReference type="InterPro" id="IPR023170">
    <property type="entry name" value="HhH_base_excis_C"/>
</dbReference>
<organism evidence="16 17">
    <name type="scientific">Hymenobacter persicinus</name>
    <dbReference type="NCBI Taxonomy" id="2025506"/>
    <lineage>
        <taxon>Bacteria</taxon>
        <taxon>Pseudomonadati</taxon>
        <taxon>Bacteroidota</taxon>
        <taxon>Cytophagia</taxon>
        <taxon>Cytophagales</taxon>
        <taxon>Hymenobacteraceae</taxon>
        <taxon>Hymenobacter</taxon>
    </lineage>
</organism>
<dbReference type="GO" id="GO:0034039">
    <property type="term" value="F:8-oxo-7,8-dihydroguanine DNA N-glycosylase activity"/>
    <property type="evidence" value="ECO:0007669"/>
    <property type="project" value="TreeGrafter"/>
</dbReference>
<keyword evidence="9" id="KW-0378">Hydrolase</keyword>
<dbReference type="SUPFAM" id="SSF55811">
    <property type="entry name" value="Nudix"/>
    <property type="match status" value="1"/>
</dbReference>
<evidence type="ECO:0000256" key="14">
    <source>
        <dbReference type="RuleBase" id="RU365096"/>
    </source>
</evidence>
<keyword evidence="11" id="KW-0411">Iron-sulfur</keyword>
<feature type="domain" description="HhH-GPD" evidence="15">
    <location>
        <begin position="101"/>
        <end position="252"/>
    </location>
</feature>
<evidence type="ECO:0000313" key="16">
    <source>
        <dbReference type="EMBL" id="RYU83785.1"/>
    </source>
</evidence>
<evidence type="ECO:0000256" key="9">
    <source>
        <dbReference type="ARBA" id="ARBA00022801"/>
    </source>
</evidence>
<dbReference type="Pfam" id="PF00730">
    <property type="entry name" value="HhH-GPD"/>
    <property type="match status" value="1"/>
</dbReference>
<dbReference type="Gene3D" id="1.10.1670.10">
    <property type="entry name" value="Helix-hairpin-Helix base-excision DNA repair enzymes (C-terminal)"/>
    <property type="match status" value="1"/>
</dbReference>
<keyword evidence="13 14" id="KW-0326">Glycosidase</keyword>
<keyword evidence="10 14" id="KW-0408">Iron</keyword>
<keyword evidence="7" id="KW-0479">Metal-binding</keyword>
<dbReference type="InterPro" id="IPR029119">
    <property type="entry name" value="MutY_C"/>
</dbReference>
<evidence type="ECO:0000256" key="13">
    <source>
        <dbReference type="ARBA" id="ARBA00023295"/>
    </source>
</evidence>
<dbReference type="PANTHER" id="PTHR42944">
    <property type="entry name" value="ADENINE DNA GLYCOSYLASE"/>
    <property type="match status" value="1"/>
</dbReference>
<evidence type="ECO:0000313" key="17">
    <source>
        <dbReference type="Proteomes" id="UP000294155"/>
    </source>
</evidence>
<keyword evidence="12" id="KW-0234">DNA repair</keyword>
<comment type="similarity">
    <text evidence="3 14">Belongs to the Nth/MutY family.</text>
</comment>
<dbReference type="Gene3D" id="1.10.340.30">
    <property type="entry name" value="Hypothetical protein, domain 2"/>
    <property type="match status" value="1"/>
</dbReference>
<evidence type="ECO:0000256" key="1">
    <source>
        <dbReference type="ARBA" id="ARBA00000843"/>
    </source>
</evidence>
<dbReference type="InterPro" id="IPR015797">
    <property type="entry name" value="NUDIX_hydrolase-like_dom_sf"/>
</dbReference>
<dbReference type="SUPFAM" id="SSF48150">
    <property type="entry name" value="DNA-glycosylase"/>
    <property type="match status" value="1"/>
</dbReference>
<evidence type="ECO:0000256" key="5">
    <source>
        <dbReference type="ARBA" id="ARBA00022023"/>
    </source>
</evidence>
<dbReference type="CDD" id="cd00056">
    <property type="entry name" value="ENDO3c"/>
    <property type="match status" value="1"/>
</dbReference>
<name>A0A4Q5LFG4_9BACT</name>
<dbReference type="OrthoDB" id="9802365at2"/>
<evidence type="ECO:0000256" key="4">
    <source>
        <dbReference type="ARBA" id="ARBA00012045"/>
    </source>
</evidence>
<dbReference type="GO" id="GO:0051539">
    <property type="term" value="F:4 iron, 4 sulfur cluster binding"/>
    <property type="evidence" value="ECO:0007669"/>
    <property type="project" value="UniProtKB-UniRule"/>
</dbReference>
<dbReference type="GO" id="GO:0032357">
    <property type="term" value="F:oxidized purine DNA binding"/>
    <property type="evidence" value="ECO:0007669"/>
    <property type="project" value="TreeGrafter"/>
</dbReference>
<dbReference type="InterPro" id="IPR011257">
    <property type="entry name" value="DNA_glycosylase"/>
</dbReference>
<dbReference type="CDD" id="cd03431">
    <property type="entry name" value="NUDIX_DNA_Glycosylase_C-MutY"/>
    <property type="match status" value="1"/>
</dbReference>
<comment type="catalytic activity">
    <reaction evidence="1 14">
        <text>Hydrolyzes free adenine bases from 7,8-dihydro-8-oxoguanine:adenine mismatched double-stranded DNA, leaving an apurinic site.</text>
        <dbReference type="EC" id="3.2.2.31"/>
    </reaction>
</comment>
<dbReference type="GO" id="GO:0006298">
    <property type="term" value="P:mismatch repair"/>
    <property type="evidence" value="ECO:0007669"/>
    <property type="project" value="TreeGrafter"/>
</dbReference>